<dbReference type="InterPro" id="IPR050216">
    <property type="entry name" value="LRR_domain-containing"/>
</dbReference>
<dbReference type="SUPFAM" id="SSF52058">
    <property type="entry name" value="L domain-like"/>
    <property type="match status" value="1"/>
</dbReference>
<dbReference type="GO" id="GO:0005737">
    <property type="term" value="C:cytoplasm"/>
    <property type="evidence" value="ECO:0007669"/>
    <property type="project" value="TreeGrafter"/>
</dbReference>
<dbReference type="Gene3D" id="3.80.10.10">
    <property type="entry name" value="Ribonuclease Inhibitor"/>
    <property type="match status" value="1"/>
</dbReference>
<dbReference type="SMART" id="SM00369">
    <property type="entry name" value="LRR_TYP"/>
    <property type="match status" value="4"/>
</dbReference>
<keyword evidence="5" id="KW-1185">Reference proteome</keyword>
<keyword evidence="1" id="KW-0433">Leucine-rich repeat</keyword>
<gene>
    <name evidence="4" type="ORF">HHL20_08775</name>
</gene>
<dbReference type="RefSeq" id="WP_169230761.1">
    <property type="nucleotide sequence ID" value="NZ_JABBGF010000001.1"/>
</dbReference>
<evidence type="ECO:0000313" key="4">
    <source>
        <dbReference type="EMBL" id="NML57439.1"/>
    </source>
</evidence>
<organism evidence="4 5">
    <name type="scientific">Chryseobacterium cheonjiense</name>
    <dbReference type="NCBI Taxonomy" id="2728845"/>
    <lineage>
        <taxon>Bacteria</taxon>
        <taxon>Pseudomonadati</taxon>
        <taxon>Bacteroidota</taxon>
        <taxon>Flavobacteriia</taxon>
        <taxon>Flavobacteriales</taxon>
        <taxon>Weeksellaceae</taxon>
        <taxon>Chryseobacterium group</taxon>
        <taxon>Chryseobacterium</taxon>
    </lineage>
</organism>
<feature type="domain" description="Disease resistance R13L4/SHOC-2-like LRR" evidence="3">
    <location>
        <begin position="226"/>
        <end position="332"/>
    </location>
</feature>
<dbReference type="PANTHER" id="PTHR48051">
    <property type="match status" value="1"/>
</dbReference>
<evidence type="ECO:0000256" key="1">
    <source>
        <dbReference type="ARBA" id="ARBA00022614"/>
    </source>
</evidence>
<evidence type="ECO:0000313" key="5">
    <source>
        <dbReference type="Proteomes" id="UP000552615"/>
    </source>
</evidence>
<dbReference type="Pfam" id="PF23598">
    <property type="entry name" value="LRR_14"/>
    <property type="match status" value="1"/>
</dbReference>
<evidence type="ECO:0000259" key="3">
    <source>
        <dbReference type="Pfam" id="PF23598"/>
    </source>
</evidence>
<evidence type="ECO:0000256" key="2">
    <source>
        <dbReference type="ARBA" id="ARBA00022737"/>
    </source>
</evidence>
<dbReference type="EMBL" id="JABBGF010000001">
    <property type="protein sequence ID" value="NML57439.1"/>
    <property type="molecule type" value="Genomic_DNA"/>
</dbReference>
<keyword evidence="2" id="KW-0677">Repeat</keyword>
<name>A0A7Y0A692_9FLAO</name>
<dbReference type="InterPro" id="IPR055414">
    <property type="entry name" value="LRR_R13L4/SHOC2-like"/>
</dbReference>
<reference evidence="4 5" key="1">
    <citation type="submission" date="2020-04" db="EMBL/GenBank/DDBJ databases">
        <title>Chryseobacterium sp. RJ-7-14 sp. nov., isolated from Jeju soil.</title>
        <authorList>
            <person name="Dahal R.H."/>
            <person name="Chaudhary D.K."/>
        </authorList>
    </citation>
    <scope>NUCLEOTIDE SEQUENCE [LARGE SCALE GENOMIC DNA]</scope>
    <source>
        <strain evidence="4 5">RJ-7-14</strain>
    </source>
</reference>
<dbReference type="InterPro" id="IPR003591">
    <property type="entry name" value="Leu-rich_rpt_typical-subtyp"/>
</dbReference>
<dbReference type="InterPro" id="IPR032675">
    <property type="entry name" value="LRR_dom_sf"/>
</dbReference>
<dbReference type="AlphaFoldDB" id="A0A7Y0A692"/>
<protein>
    <submittedName>
        <fullName evidence="4">Leucine-rich repeat domain-containing protein</fullName>
    </submittedName>
</protein>
<proteinExistence type="predicted"/>
<dbReference type="Proteomes" id="UP000552615">
    <property type="component" value="Unassembled WGS sequence"/>
</dbReference>
<accession>A0A7Y0A692</accession>
<comment type="caution">
    <text evidence="4">The sequence shown here is derived from an EMBL/GenBank/DDBJ whole genome shotgun (WGS) entry which is preliminary data.</text>
</comment>
<sequence>MKNILFSALLISFVFTQAQERIPEIPKQDLSKESDRVVLSEITAFPEHIFTWNIKSLTVIESDQLTSIPGKISRLKNLESFMLTGGHKIKDFPKEFASLKQLKKLALHNMLTEKMSPVIFNLKSLEDLEYSQSSYFDFSEDIGKLKMLKRLGLSRGLDIRSLKSAEGKPGRNLPPSIKNLKSLETLSVSGSLMSELPEEIGFLNMVNDVWFSENLLKALPNGFSGLQNLKTLHLDNNAFKVFPKELYKISGLKRLDIYKNQISQIPPGMIGMTGLTGLFIDRNELTNECLTEIYNLENLEGLDIRNNKITAFPPGLEKMKKLKVIYISGNNIPYQEISRAQSLLPKTKFVTQEMP</sequence>
<dbReference type="PANTHER" id="PTHR48051:SF1">
    <property type="entry name" value="RAS SUPPRESSOR PROTEIN 1"/>
    <property type="match status" value="1"/>
</dbReference>